<organism evidence="1 2">
    <name type="scientific">Suillus fuscotomentosus</name>
    <dbReference type="NCBI Taxonomy" id="1912939"/>
    <lineage>
        <taxon>Eukaryota</taxon>
        <taxon>Fungi</taxon>
        <taxon>Dikarya</taxon>
        <taxon>Basidiomycota</taxon>
        <taxon>Agaricomycotina</taxon>
        <taxon>Agaricomycetes</taxon>
        <taxon>Agaricomycetidae</taxon>
        <taxon>Boletales</taxon>
        <taxon>Suillineae</taxon>
        <taxon>Suillaceae</taxon>
        <taxon>Suillus</taxon>
    </lineage>
</organism>
<reference evidence="1" key="1">
    <citation type="journal article" date="2020" name="New Phytol.">
        <title>Comparative genomics reveals dynamic genome evolution in host specialist ectomycorrhizal fungi.</title>
        <authorList>
            <person name="Lofgren L.A."/>
            <person name="Nguyen N.H."/>
            <person name="Vilgalys R."/>
            <person name="Ruytinx J."/>
            <person name="Liao H.L."/>
            <person name="Branco S."/>
            <person name="Kuo A."/>
            <person name="LaButti K."/>
            <person name="Lipzen A."/>
            <person name="Andreopoulos W."/>
            <person name="Pangilinan J."/>
            <person name="Riley R."/>
            <person name="Hundley H."/>
            <person name="Na H."/>
            <person name="Barry K."/>
            <person name="Grigoriev I.V."/>
            <person name="Stajich J.E."/>
            <person name="Kennedy P.G."/>
        </authorList>
    </citation>
    <scope>NUCLEOTIDE SEQUENCE</scope>
    <source>
        <strain evidence="1">FC203</strain>
    </source>
</reference>
<dbReference type="RefSeq" id="XP_041216049.1">
    <property type="nucleotide sequence ID" value="XM_041378122.1"/>
</dbReference>
<dbReference type="EMBL" id="JABBWK010000709">
    <property type="protein sequence ID" value="KAG1879940.1"/>
    <property type="molecule type" value="Genomic_DNA"/>
</dbReference>
<dbReference type="Proteomes" id="UP001195769">
    <property type="component" value="Unassembled WGS sequence"/>
</dbReference>
<evidence type="ECO:0000313" key="1">
    <source>
        <dbReference type="EMBL" id="KAG1879940.1"/>
    </source>
</evidence>
<sequence>MEGASSGAVPNGLTPWWVLGVLTFSYTSPNRLSHDSSYEDASLALARVVGKSIWPYGWGGFVVGAGLSSHRIGARFARPNCRSHDSSYKEPSLALARVVGKSIWPYGWGGVVVGTVLYHFTELVLVLPVPTVHHTNPHTRMRVWLWPELWARVSGLKAGVELSLGPSYHLVELVLVLPVPTVHHTTPHTRNRVWLWPELWARVSGLKAGVELSLGPSYHLVELVLVLPVPTVHHTTPHTRNRVWLWPELWARVSGLKAGVELSLGPSYHLVELVLVLPVPTVHHTTPHTRNRVWLWPELCPNRSSRDSSYEEPSLALARVVVGGAALPLFFTGQEYLALWLGWSCRLGPAYIILQNWCSFCQSHRPSHESSYEDASLALARVVTSGAALPMDWTGQSIVSGPKAEVVVFFHQVSAVKRMAAALEAFITNCPAQWIAGPHQ</sequence>
<dbReference type="GeneID" id="64672420"/>
<dbReference type="AlphaFoldDB" id="A0AAD4HBG0"/>
<proteinExistence type="predicted"/>
<gene>
    <name evidence="1" type="ORF">F5891DRAFT_991495</name>
</gene>
<accession>A0AAD4HBG0</accession>
<protein>
    <submittedName>
        <fullName evidence="1">Uncharacterized protein</fullName>
    </submittedName>
</protein>
<name>A0AAD4HBG0_9AGAM</name>
<evidence type="ECO:0000313" key="2">
    <source>
        <dbReference type="Proteomes" id="UP001195769"/>
    </source>
</evidence>
<keyword evidence="2" id="KW-1185">Reference proteome</keyword>
<comment type="caution">
    <text evidence="1">The sequence shown here is derived from an EMBL/GenBank/DDBJ whole genome shotgun (WGS) entry which is preliminary data.</text>
</comment>